<comment type="subunit">
    <text evidence="4">Homodimer.</text>
</comment>
<dbReference type="GO" id="GO:0046983">
    <property type="term" value="F:protein dimerization activity"/>
    <property type="evidence" value="ECO:0007669"/>
    <property type="project" value="InterPro"/>
</dbReference>
<dbReference type="PIRSF" id="PIRSF000148">
    <property type="entry name" value="ASA_dh"/>
    <property type="match status" value="1"/>
</dbReference>
<reference evidence="16" key="1">
    <citation type="submission" date="2018-02" db="EMBL/GenBank/DDBJ databases">
        <title>Rhizophora mucronata_Transcriptome.</title>
        <authorList>
            <person name="Meera S.P."/>
            <person name="Sreeshan A."/>
            <person name="Augustine A."/>
        </authorList>
    </citation>
    <scope>NUCLEOTIDE SEQUENCE</scope>
    <source>
        <tissue evidence="16">Leaf</tissue>
    </source>
</reference>
<dbReference type="UniPathway" id="UPA00051">
    <property type="reaction ID" value="UER00464"/>
</dbReference>
<evidence type="ECO:0000256" key="14">
    <source>
        <dbReference type="PIRSR" id="PIRSR000148-1"/>
    </source>
</evidence>
<dbReference type="InterPro" id="IPR036291">
    <property type="entry name" value="NAD(P)-bd_dom_sf"/>
</dbReference>
<evidence type="ECO:0000256" key="4">
    <source>
        <dbReference type="ARBA" id="ARBA00011738"/>
    </source>
</evidence>
<dbReference type="PANTHER" id="PTHR46278">
    <property type="entry name" value="DEHYDROGENASE, PUTATIVE-RELATED"/>
    <property type="match status" value="1"/>
</dbReference>
<keyword evidence="11" id="KW-0457">Lysine biosynthesis</keyword>
<evidence type="ECO:0000256" key="10">
    <source>
        <dbReference type="ARBA" id="ARBA00023002"/>
    </source>
</evidence>
<dbReference type="GO" id="GO:0050661">
    <property type="term" value="F:NADP binding"/>
    <property type="evidence" value="ECO:0007669"/>
    <property type="project" value="InterPro"/>
</dbReference>
<comment type="similarity">
    <text evidence="3">Belongs to the aspartate-semialdehyde dehydrogenase family.</text>
</comment>
<keyword evidence="8" id="KW-0521">NADP</keyword>
<dbReference type="GO" id="GO:0051287">
    <property type="term" value="F:NAD binding"/>
    <property type="evidence" value="ECO:0007669"/>
    <property type="project" value="InterPro"/>
</dbReference>
<dbReference type="SMART" id="SM00859">
    <property type="entry name" value="Semialdhyde_dh"/>
    <property type="match status" value="1"/>
</dbReference>
<evidence type="ECO:0000256" key="5">
    <source>
        <dbReference type="ARBA" id="ARBA00013120"/>
    </source>
</evidence>
<comment type="pathway">
    <text evidence="2">Amino-acid biosynthesis; L-threonine biosynthesis; L-threonine from L-aspartate: step 2/5.</text>
</comment>
<name>A0A2P2LQI2_RHIMU</name>
<evidence type="ECO:0000256" key="13">
    <source>
        <dbReference type="ARBA" id="ARBA00047891"/>
    </source>
</evidence>
<dbReference type="GO" id="GO:0009097">
    <property type="term" value="P:isoleucine biosynthetic process"/>
    <property type="evidence" value="ECO:0007669"/>
    <property type="project" value="InterPro"/>
</dbReference>
<dbReference type="HAMAP" id="MF_02121">
    <property type="entry name" value="ASADH"/>
    <property type="match status" value="1"/>
</dbReference>
<dbReference type="Pfam" id="PF01118">
    <property type="entry name" value="Semialdhyde_dh"/>
    <property type="match status" value="1"/>
</dbReference>
<proteinExistence type="inferred from homology"/>
<evidence type="ECO:0000259" key="15">
    <source>
        <dbReference type="SMART" id="SM00859"/>
    </source>
</evidence>
<feature type="domain" description="Semialdehyde dehydrogenase NAD-binding" evidence="15">
    <location>
        <begin position="42"/>
        <end position="157"/>
    </location>
</feature>
<evidence type="ECO:0000256" key="2">
    <source>
        <dbReference type="ARBA" id="ARBA00005097"/>
    </source>
</evidence>
<comment type="pathway">
    <text evidence="1">Amino-acid biosynthesis; L-methionine biosynthesis via de novo pathway; L-homoserine from L-aspartate: step 2/3.</text>
</comment>
<dbReference type="Pfam" id="PF02774">
    <property type="entry name" value="Semialdhyde_dhC"/>
    <property type="match status" value="1"/>
</dbReference>
<evidence type="ECO:0000256" key="1">
    <source>
        <dbReference type="ARBA" id="ARBA00005021"/>
    </source>
</evidence>
<dbReference type="PANTHER" id="PTHR46278:SF2">
    <property type="entry name" value="ASPARTATE-SEMIALDEHYDE DEHYDROGENASE"/>
    <property type="match status" value="1"/>
</dbReference>
<evidence type="ECO:0000256" key="8">
    <source>
        <dbReference type="ARBA" id="ARBA00022857"/>
    </source>
</evidence>
<dbReference type="CDD" id="cd02316">
    <property type="entry name" value="VcASADH2_like_N"/>
    <property type="match status" value="1"/>
</dbReference>
<evidence type="ECO:0000256" key="11">
    <source>
        <dbReference type="ARBA" id="ARBA00023154"/>
    </source>
</evidence>
<dbReference type="SUPFAM" id="SSF55347">
    <property type="entry name" value="Glyceraldehyde-3-phosphate dehydrogenase-like, C-terminal domain"/>
    <property type="match status" value="1"/>
</dbReference>
<dbReference type="InterPro" id="IPR012280">
    <property type="entry name" value="Semialdhyde_DH_dimer_dom"/>
</dbReference>
<evidence type="ECO:0000256" key="7">
    <source>
        <dbReference type="ARBA" id="ARBA00022697"/>
    </source>
</evidence>
<dbReference type="GO" id="GO:0009088">
    <property type="term" value="P:threonine biosynthetic process"/>
    <property type="evidence" value="ECO:0007669"/>
    <property type="project" value="UniProtKB-UniPathway"/>
</dbReference>
<accession>A0A2P2LQI2</accession>
<dbReference type="InterPro" id="IPR012080">
    <property type="entry name" value="Asp_semialdehyde_DH"/>
</dbReference>
<dbReference type="GO" id="GO:0009089">
    <property type="term" value="P:lysine biosynthetic process via diaminopimelate"/>
    <property type="evidence" value="ECO:0007669"/>
    <property type="project" value="UniProtKB-UniPathway"/>
</dbReference>
<keyword evidence="12" id="KW-0486">Methionine biosynthesis</keyword>
<evidence type="ECO:0000256" key="12">
    <source>
        <dbReference type="ARBA" id="ARBA00023167"/>
    </source>
</evidence>
<dbReference type="GO" id="GO:0019877">
    <property type="term" value="P:diaminopimelate biosynthetic process"/>
    <property type="evidence" value="ECO:0007669"/>
    <property type="project" value="UniProtKB-KW"/>
</dbReference>
<keyword evidence="7" id="KW-0791">Threonine biosynthesis</keyword>
<sequence length="377" mass="40863">MAAYTFPIHQTSLFSTKPSPKPMFTIASPSRIRMSLQESAPSLAVVGVTGAVGREFLSVLSDHDFPYRSIKMLASKRSAGKQLTFEGRDYTVEELTANSFDGIDIALFSAGGSISKLLGPVAVEKGAIVVDNSSAFRMVDGVPLVIPEVNPEAMEGIKVGMGKGALIANPNCSTIICLMAVTPLHRQAKVERMVVSTYQAASGAGAAAMEELELQTREVLQGKPPTCNIFKQQYAFNLFSHNAPVLSNGYNEEEMKMVKETRKIWNDADVKVTATCIRVPVMRAHAESVNLQFQKPLDEHSAMDLLKNSPGVVVIDDRASNHFPTPLNMSNKDDVAVGRIRRDVSQDGNHGLDIFVCGDQIRKGAALNAIQIAEMLL</sequence>
<feature type="active site" description="Proton acceptor" evidence="14">
    <location>
        <position position="285"/>
    </location>
</feature>
<keyword evidence="10" id="KW-0560">Oxidoreductase</keyword>
<dbReference type="NCBIfam" id="TIGR01296">
    <property type="entry name" value="asd_B"/>
    <property type="match status" value="1"/>
</dbReference>
<evidence type="ECO:0000256" key="9">
    <source>
        <dbReference type="ARBA" id="ARBA00022915"/>
    </source>
</evidence>
<comment type="catalytic activity">
    <reaction evidence="13">
        <text>L-aspartate 4-semialdehyde + phosphate + NADP(+) = 4-phospho-L-aspartate + NADPH + H(+)</text>
        <dbReference type="Rhea" id="RHEA:24284"/>
        <dbReference type="ChEBI" id="CHEBI:15378"/>
        <dbReference type="ChEBI" id="CHEBI:43474"/>
        <dbReference type="ChEBI" id="CHEBI:57535"/>
        <dbReference type="ChEBI" id="CHEBI:57783"/>
        <dbReference type="ChEBI" id="CHEBI:58349"/>
        <dbReference type="ChEBI" id="CHEBI:537519"/>
        <dbReference type="EC" id="1.2.1.11"/>
    </reaction>
</comment>
<dbReference type="InterPro" id="IPR005986">
    <property type="entry name" value="Asp_semialdehyde_DH_beta"/>
</dbReference>
<dbReference type="Gene3D" id="3.30.360.10">
    <property type="entry name" value="Dihydrodipicolinate Reductase, domain 2"/>
    <property type="match status" value="1"/>
</dbReference>
<dbReference type="GO" id="GO:0009086">
    <property type="term" value="P:methionine biosynthetic process"/>
    <property type="evidence" value="ECO:0007669"/>
    <property type="project" value="UniProtKB-KW"/>
</dbReference>
<protein>
    <recommendedName>
        <fullName evidence="5">aspartate-semialdehyde dehydrogenase</fullName>
        <ecNumber evidence="5">1.2.1.11</ecNumber>
    </recommendedName>
</protein>
<dbReference type="UniPathway" id="UPA00034">
    <property type="reaction ID" value="UER00016"/>
</dbReference>
<dbReference type="UniPathway" id="UPA00050">
    <property type="reaction ID" value="UER00463"/>
</dbReference>
<evidence type="ECO:0000313" key="16">
    <source>
        <dbReference type="EMBL" id="MBX20232.1"/>
    </source>
</evidence>
<dbReference type="EC" id="1.2.1.11" evidence="5"/>
<dbReference type="GO" id="GO:0004073">
    <property type="term" value="F:aspartate-semialdehyde dehydrogenase activity"/>
    <property type="evidence" value="ECO:0007669"/>
    <property type="project" value="UniProtKB-EC"/>
</dbReference>
<dbReference type="NCBIfam" id="NF011456">
    <property type="entry name" value="PRK14874.1"/>
    <property type="match status" value="1"/>
</dbReference>
<dbReference type="Gene3D" id="3.40.50.720">
    <property type="entry name" value="NAD(P)-binding Rossmann-like Domain"/>
    <property type="match status" value="1"/>
</dbReference>
<keyword evidence="6" id="KW-0028">Amino-acid biosynthesis</keyword>
<dbReference type="InterPro" id="IPR000534">
    <property type="entry name" value="Semialdehyde_DH_NAD-bd"/>
</dbReference>
<evidence type="ECO:0000256" key="3">
    <source>
        <dbReference type="ARBA" id="ARBA00010584"/>
    </source>
</evidence>
<dbReference type="CDD" id="cd18131">
    <property type="entry name" value="ASADH_C_bac_euk_like"/>
    <property type="match status" value="1"/>
</dbReference>
<keyword evidence="9" id="KW-0220">Diaminopimelate biosynthesis</keyword>
<evidence type="ECO:0000256" key="6">
    <source>
        <dbReference type="ARBA" id="ARBA00022605"/>
    </source>
</evidence>
<dbReference type="EMBL" id="GGEC01039748">
    <property type="protein sequence ID" value="MBX20232.1"/>
    <property type="molecule type" value="Transcribed_RNA"/>
</dbReference>
<dbReference type="AlphaFoldDB" id="A0A2P2LQI2"/>
<organism evidence="16">
    <name type="scientific">Rhizophora mucronata</name>
    <name type="common">Asiatic mangrove</name>
    <dbReference type="NCBI Taxonomy" id="61149"/>
    <lineage>
        <taxon>Eukaryota</taxon>
        <taxon>Viridiplantae</taxon>
        <taxon>Streptophyta</taxon>
        <taxon>Embryophyta</taxon>
        <taxon>Tracheophyta</taxon>
        <taxon>Spermatophyta</taxon>
        <taxon>Magnoliopsida</taxon>
        <taxon>eudicotyledons</taxon>
        <taxon>Gunneridae</taxon>
        <taxon>Pentapetalae</taxon>
        <taxon>rosids</taxon>
        <taxon>fabids</taxon>
        <taxon>Malpighiales</taxon>
        <taxon>Rhizophoraceae</taxon>
        <taxon>Rhizophora</taxon>
    </lineage>
</organism>
<feature type="active site" description="Acyl-thioester intermediate" evidence="14">
    <location>
        <position position="172"/>
    </location>
</feature>
<dbReference type="SUPFAM" id="SSF51735">
    <property type="entry name" value="NAD(P)-binding Rossmann-fold domains"/>
    <property type="match status" value="1"/>
</dbReference>